<keyword evidence="2" id="KW-1185">Reference proteome</keyword>
<dbReference type="Proteomes" id="UP000249799">
    <property type="component" value="Chromosome"/>
</dbReference>
<evidence type="ECO:0000313" key="2">
    <source>
        <dbReference type="Proteomes" id="UP000249799"/>
    </source>
</evidence>
<accession>A0A2Z4FL25</accession>
<proteinExistence type="predicted"/>
<dbReference type="Gene3D" id="3.40.1000.10">
    <property type="entry name" value="Mog1/PsbP, alpha/beta/alpha sandwich"/>
    <property type="match status" value="1"/>
</dbReference>
<dbReference type="KEGG" id="bsed:DN745_10255"/>
<reference evidence="1 2" key="1">
    <citation type="submission" date="2018-06" db="EMBL/GenBank/DDBJ databases">
        <title>Lujinxingia sediminis gen. nov. sp. nov., a new facultative anaerobic member of the class Deltaproteobacteria, and proposal of Lujinxingaceae fam. nov.</title>
        <authorList>
            <person name="Guo L.-Y."/>
            <person name="Li C.-M."/>
            <person name="Wang S."/>
            <person name="Du Z.-J."/>
        </authorList>
    </citation>
    <scope>NUCLEOTIDE SEQUENCE [LARGE SCALE GENOMIC DNA]</scope>
    <source>
        <strain evidence="1 2">FA350</strain>
    </source>
</reference>
<dbReference type="AlphaFoldDB" id="A0A2Z4FL25"/>
<organism evidence="1 2">
    <name type="scientific">Bradymonas sediminis</name>
    <dbReference type="NCBI Taxonomy" id="1548548"/>
    <lineage>
        <taxon>Bacteria</taxon>
        <taxon>Deltaproteobacteria</taxon>
        <taxon>Bradymonadales</taxon>
        <taxon>Bradymonadaceae</taxon>
        <taxon>Bradymonas</taxon>
    </lineage>
</organism>
<sequence>MKFAQFFSTLFVALLLASPAVAQESQPVENAEFGVTITPPAKWEVTPGNDKAVASFKHQGSQSQIEVVGTKLVTPDVADVFFKTFHKTLTESDFEQTSQEETTLGGSKGMLTSYKFTHSGVTLEVVVFEFLRDSTAWLAVGYMQDADKADYIGDFKSVVENMKFKAAAE</sequence>
<protein>
    <submittedName>
        <fullName evidence="1">Uncharacterized protein</fullName>
    </submittedName>
</protein>
<dbReference type="RefSeq" id="WP_111334574.1">
    <property type="nucleotide sequence ID" value="NZ_CP030032.1"/>
</dbReference>
<dbReference type="EMBL" id="CP030032">
    <property type="protein sequence ID" value="AWV89701.1"/>
    <property type="molecule type" value="Genomic_DNA"/>
</dbReference>
<gene>
    <name evidence="1" type="ORF">DN745_10255</name>
</gene>
<dbReference type="OrthoDB" id="5517768at2"/>
<evidence type="ECO:0000313" key="1">
    <source>
        <dbReference type="EMBL" id="AWV89701.1"/>
    </source>
</evidence>
<name>A0A2Z4FL25_9DELT</name>